<evidence type="ECO:0000313" key="3">
    <source>
        <dbReference type="Proteomes" id="UP000054937"/>
    </source>
</evidence>
<dbReference type="Proteomes" id="UP000054937">
    <property type="component" value="Unassembled WGS sequence"/>
</dbReference>
<feature type="compositionally biased region" description="Basic and acidic residues" evidence="1">
    <location>
        <begin position="637"/>
        <end position="648"/>
    </location>
</feature>
<feature type="compositionally biased region" description="Basic and acidic residues" evidence="1">
    <location>
        <begin position="519"/>
        <end position="529"/>
    </location>
</feature>
<name>A0A0V0QBH5_PSEPJ</name>
<dbReference type="InParanoid" id="A0A0V0QBH5"/>
<feature type="compositionally biased region" description="Polar residues" evidence="1">
    <location>
        <begin position="611"/>
        <end position="620"/>
    </location>
</feature>
<evidence type="ECO:0000256" key="1">
    <source>
        <dbReference type="SAM" id="MobiDB-lite"/>
    </source>
</evidence>
<feature type="compositionally biased region" description="Low complexity" evidence="1">
    <location>
        <begin position="650"/>
        <end position="662"/>
    </location>
</feature>
<sequence length="720" mass="86535">MERQINNKIKRQLARRLLFGNCEKIMQKQIFLEKLKRKQFDLPIIQESIEKSQTELSQFNTMNSPKSTFFQKQQLSQNVNESQQTLSQFENSTISPNININQLQENFHLNSISSPYKVQQFNLTQYTNQQQNLAQDMEFHKKNQEEIKRYLNIQKSNNQQEIFTDNFFKEPEQLYGSKYNHLDRVQIIYNLLDYDEKQEEEEQINQQQGLQQLESDENKNDQQENLEENYIQRKFQENQQSLYENTQKESKYDRNQIVQLEDFFEEFNIFQFKSTIDNQLSENKSPEKLNNQIIDHNQNENENEKNSQSYKLSPNFKQKIIQNEKNDNQQFSQQKPINITEQIIKEQIREKYLMQQNNKINNQEQEYKNNNKQQPIFFHSPEKNKKRQKNFEKNKNNQTFKINDENTNLNSNRDIIQNLISPKYQTPILNDQLNKNQINQKNQQFKQNNTEQNVNKGQPLSQKKDNLQIKQIYFNNNLEESNINNGNNNQQFDKLEQGKEIQSQRSQNQNKYTNNNKFNDQHDDRDKNDNSGFIKLQHSQFEPKLPYNPSLKKQVEILVQGQEDKEQFIKELQEQLYQANKWLEHWKQKSQQVTEVYEKDISYSDKEGSLYHNSQSQSKCESQRSEQEQIQNNSFGNKEDYEQNDHNQRHQQQQSQPQKLQQYKNKMDQNNLNVQSSISNNQSDFNDENSNSELDSQNIAQIDELFQKTQFIGNFTNQNY</sequence>
<dbReference type="AlphaFoldDB" id="A0A0V0QBH5"/>
<protein>
    <submittedName>
        <fullName evidence="2">Uncharacterized protein</fullName>
    </submittedName>
</protein>
<proteinExistence type="predicted"/>
<accession>A0A0V0QBH5</accession>
<gene>
    <name evidence="2" type="ORF">PPERSA_03772</name>
</gene>
<feature type="compositionally biased region" description="Low complexity" evidence="1">
    <location>
        <begin position="507"/>
        <end position="518"/>
    </location>
</feature>
<evidence type="ECO:0000313" key="2">
    <source>
        <dbReference type="EMBL" id="KRW99597.1"/>
    </source>
</evidence>
<feature type="region of interest" description="Disordered" evidence="1">
    <location>
        <begin position="199"/>
        <end position="222"/>
    </location>
</feature>
<feature type="compositionally biased region" description="Polar residues" evidence="1">
    <location>
        <begin position="396"/>
        <end position="406"/>
    </location>
</feature>
<feature type="region of interest" description="Disordered" evidence="1">
    <location>
        <begin position="498"/>
        <end position="531"/>
    </location>
</feature>
<organism evidence="2 3">
    <name type="scientific">Pseudocohnilembus persalinus</name>
    <name type="common">Ciliate</name>
    <dbReference type="NCBI Taxonomy" id="266149"/>
    <lineage>
        <taxon>Eukaryota</taxon>
        <taxon>Sar</taxon>
        <taxon>Alveolata</taxon>
        <taxon>Ciliophora</taxon>
        <taxon>Intramacronucleata</taxon>
        <taxon>Oligohymenophorea</taxon>
        <taxon>Scuticociliatia</taxon>
        <taxon>Philasterida</taxon>
        <taxon>Pseudocohnilembidae</taxon>
        <taxon>Pseudocohnilembus</taxon>
    </lineage>
</organism>
<reference evidence="2 3" key="1">
    <citation type="journal article" date="2015" name="Sci. Rep.">
        <title>Genome of the facultative scuticociliatosis pathogen Pseudocohnilembus persalinus provides insight into its virulence through horizontal gene transfer.</title>
        <authorList>
            <person name="Xiong J."/>
            <person name="Wang G."/>
            <person name="Cheng J."/>
            <person name="Tian M."/>
            <person name="Pan X."/>
            <person name="Warren A."/>
            <person name="Jiang C."/>
            <person name="Yuan D."/>
            <person name="Miao W."/>
        </authorList>
    </citation>
    <scope>NUCLEOTIDE SEQUENCE [LARGE SCALE GENOMIC DNA]</scope>
    <source>
        <strain evidence="2">36N120E</strain>
    </source>
</reference>
<feature type="region of interest" description="Disordered" evidence="1">
    <location>
        <begin position="607"/>
        <end position="662"/>
    </location>
</feature>
<keyword evidence="3" id="KW-1185">Reference proteome</keyword>
<dbReference type="EMBL" id="LDAU01000207">
    <property type="protein sequence ID" value="KRW99597.1"/>
    <property type="molecule type" value="Genomic_DNA"/>
</dbReference>
<comment type="caution">
    <text evidence="2">The sequence shown here is derived from an EMBL/GenBank/DDBJ whole genome shotgun (WGS) entry which is preliminary data.</text>
</comment>
<feature type="region of interest" description="Disordered" evidence="1">
    <location>
        <begin position="379"/>
        <end position="406"/>
    </location>
</feature>
<feature type="compositionally biased region" description="Low complexity" evidence="1">
    <location>
        <begin position="204"/>
        <end position="213"/>
    </location>
</feature>